<keyword evidence="12" id="KW-0007">Acetylation</keyword>
<evidence type="ECO:0000256" key="7">
    <source>
        <dbReference type="ARBA" id="ARBA00022660"/>
    </source>
</evidence>
<evidence type="ECO:0000256" key="13">
    <source>
        <dbReference type="ARBA" id="ARBA00023128"/>
    </source>
</evidence>
<evidence type="ECO:0000256" key="3">
    <source>
        <dbReference type="ARBA" id="ARBA00007771"/>
    </source>
</evidence>
<evidence type="ECO:0000256" key="2">
    <source>
        <dbReference type="ARBA" id="ARBA00004298"/>
    </source>
</evidence>
<gene>
    <name evidence="17" type="primary">Ndufb6</name>
    <name evidence="17" type="ORF">GTO93_0015957</name>
</gene>
<protein>
    <recommendedName>
        <fullName evidence="5">NADH dehydrogenase [ubiquinone] 1 beta subcomplex subunit 6</fullName>
    </recommendedName>
    <alternativeName>
        <fullName evidence="16">Complex I-B17</fullName>
    </alternativeName>
    <alternativeName>
        <fullName evidence="15">NADH-ubiquinone oxidoreductase B17 subunit</fullName>
    </alternativeName>
</protein>
<keyword evidence="6" id="KW-0813">Transport</keyword>
<evidence type="ECO:0000256" key="15">
    <source>
        <dbReference type="ARBA" id="ARBA00029949"/>
    </source>
</evidence>
<evidence type="ECO:0000256" key="14">
    <source>
        <dbReference type="ARBA" id="ARBA00023136"/>
    </source>
</evidence>
<comment type="function">
    <text evidence="1">Accessory subunit of the mitochondrial membrane respiratory chain NADH dehydrogenase (Complex I), that is believed not to be involved in catalysis. Complex I functions in the transfer of electrons from NADH to the respiratory chain. The immediate electron acceptor for the enzyme is believed to be ubiquinone.</text>
</comment>
<evidence type="ECO:0000313" key="17">
    <source>
        <dbReference type="EMBL" id="MBN3285990.1"/>
    </source>
</evidence>
<keyword evidence="9" id="KW-0999">Mitochondrion inner membrane</keyword>
<keyword evidence="14" id="KW-0472">Membrane</keyword>
<dbReference type="PANTHER" id="PTHR15083">
    <property type="entry name" value="NADH DEHYDROGENASE [UBIQUINONE] 1 BETA SUBCOMPLEX SUBUNIT 6"/>
    <property type="match status" value="1"/>
</dbReference>
<dbReference type="EMBL" id="JAAWVQ010154429">
    <property type="protein sequence ID" value="MBN3285990.1"/>
    <property type="molecule type" value="Genomic_DNA"/>
</dbReference>
<comment type="subunit">
    <text evidence="4">Complex I is composed of 45 different subunits.</text>
</comment>
<keyword evidence="10" id="KW-0249">Electron transport</keyword>
<evidence type="ECO:0000256" key="5">
    <source>
        <dbReference type="ARBA" id="ARBA00018675"/>
    </source>
</evidence>
<feature type="non-terminal residue" evidence="17">
    <location>
        <position position="214"/>
    </location>
</feature>
<organism evidence="17 18">
    <name type="scientific">Polyodon spathula</name>
    <name type="common">North American paddlefish</name>
    <name type="synonym">Squalus spathula</name>
    <dbReference type="NCBI Taxonomy" id="7913"/>
    <lineage>
        <taxon>Eukaryota</taxon>
        <taxon>Metazoa</taxon>
        <taxon>Chordata</taxon>
        <taxon>Craniata</taxon>
        <taxon>Vertebrata</taxon>
        <taxon>Euteleostomi</taxon>
        <taxon>Actinopterygii</taxon>
        <taxon>Chondrostei</taxon>
        <taxon>Acipenseriformes</taxon>
        <taxon>Polyodontidae</taxon>
        <taxon>Polyodon</taxon>
    </lineage>
</organism>
<keyword evidence="13" id="KW-0496">Mitochondrion</keyword>
<name>A0ABS2YII3_POLSP</name>
<comment type="subcellular location">
    <subcellularLocation>
        <location evidence="2">Mitochondrion inner membrane</location>
        <topology evidence="2">Single-pass membrane protein</topology>
        <orientation evidence="2">Matrix side</orientation>
    </subcellularLocation>
</comment>
<proteinExistence type="inferred from homology"/>
<evidence type="ECO:0000256" key="10">
    <source>
        <dbReference type="ARBA" id="ARBA00022982"/>
    </source>
</evidence>
<comment type="similarity">
    <text evidence="3">Belongs to the complex I NDUFB6 subunit family.</text>
</comment>
<keyword evidence="18" id="KW-1185">Reference proteome</keyword>
<evidence type="ECO:0000256" key="8">
    <source>
        <dbReference type="ARBA" id="ARBA00022692"/>
    </source>
</evidence>
<comment type="caution">
    <text evidence="17">The sequence shown here is derived from an EMBL/GenBank/DDBJ whole genome shotgun (WGS) entry which is preliminary data.</text>
</comment>
<evidence type="ECO:0000256" key="11">
    <source>
        <dbReference type="ARBA" id="ARBA00022989"/>
    </source>
</evidence>
<dbReference type="Proteomes" id="UP001166093">
    <property type="component" value="Unassembled WGS sequence"/>
</dbReference>
<dbReference type="InterPro" id="IPR019174">
    <property type="entry name" value="NADH_DH_b-subcmplx_su6"/>
</dbReference>
<reference evidence="17" key="1">
    <citation type="journal article" date="2021" name="Cell">
        <title>Tracing the genetic footprints of vertebrate landing in non-teleost ray-finned fishes.</title>
        <authorList>
            <person name="Bi X."/>
            <person name="Wang K."/>
            <person name="Yang L."/>
            <person name="Pan H."/>
            <person name="Jiang H."/>
            <person name="Wei Q."/>
            <person name="Fang M."/>
            <person name="Yu H."/>
            <person name="Zhu C."/>
            <person name="Cai Y."/>
            <person name="He Y."/>
            <person name="Gan X."/>
            <person name="Zeng H."/>
            <person name="Yu D."/>
            <person name="Zhu Y."/>
            <person name="Jiang H."/>
            <person name="Qiu Q."/>
            <person name="Yang H."/>
            <person name="Zhang Y.E."/>
            <person name="Wang W."/>
            <person name="Zhu M."/>
            <person name="He S."/>
            <person name="Zhang G."/>
        </authorList>
    </citation>
    <scope>NUCLEOTIDE SEQUENCE</scope>
    <source>
        <strain evidence="17">Pddl_001</strain>
    </source>
</reference>
<evidence type="ECO:0000256" key="16">
    <source>
        <dbReference type="ARBA" id="ARBA00030214"/>
    </source>
</evidence>
<keyword evidence="8" id="KW-0812">Transmembrane</keyword>
<evidence type="ECO:0000313" key="18">
    <source>
        <dbReference type="Proteomes" id="UP001166093"/>
    </source>
</evidence>
<keyword evidence="11" id="KW-1133">Transmembrane helix</keyword>
<evidence type="ECO:0000256" key="1">
    <source>
        <dbReference type="ARBA" id="ARBA00003195"/>
    </source>
</evidence>
<dbReference type="Pfam" id="PF09782">
    <property type="entry name" value="NDUF_B6"/>
    <property type="match status" value="1"/>
</dbReference>
<keyword evidence="7" id="KW-0679">Respiratory chain</keyword>
<evidence type="ECO:0000256" key="9">
    <source>
        <dbReference type="ARBA" id="ARBA00022792"/>
    </source>
</evidence>
<evidence type="ECO:0000256" key="12">
    <source>
        <dbReference type="ARBA" id="ARBA00022990"/>
    </source>
</evidence>
<accession>A0ABS2YII3</accession>
<dbReference type="PANTHER" id="PTHR15083:SF0">
    <property type="entry name" value="NADH DEHYDROGENASE [UBIQUINONE] 1 BETA SUBCOMPLEX SUBUNIT 6"/>
    <property type="match status" value="1"/>
</dbReference>
<sequence length="214" mass="23429">MSGYTPDEKLRMEQLTQLRRKWLKDQELSPREPVLPPQKQGPVAKFWSGFLQPNTLWRIYALASVSSRRTGYPWPAVVPCPRLFVCLFVFSGVGGGFQAHLPLQAVKATLGSGGRQEGVRISKQPPWPCGTSQGSHQWSVIALVTTSSSPVSAFVARSCSLSASCAWIMETHVRRAYVAGAKSTHLANTFSMLTAYLDGILCDALLPEPVALEL</sequence>
<feature type="non-terminal residue" evidence="17">
    <location>
        <position position="1"/>
    </location>
</feature>
<evidence type="ECO:0000256" key="6">
    <source>
        <dbReference type="ARBA" id="ARBA00022448"/>
    </source>
</evidence>
<evidence type="ECO:0000256" key="4">
    <source>
        <dbReference type="ARBA" id="ARBA00011533"/>
    </source>
</evidence>